<evidence type="ECO:0000256" key="2">
    <source>
        <dbReference type="ARBA" id="ARBA00002315"/>
    </source>
</evidence>
<dbReference type="OrthoDB" id="9804453at2"/>
<name>A0A517N2A8_9BACT</name>
<feature type="domain" description="Metalloenzyme" evidence="6">
    <location>
        <begin position="17"/>
        <end position="395"/>
    </location>
</feature>
<comment type="catalytic activity">
    <reaction evidence="1">
        <text>(2R)-2-phosphoglycerate = (2R)-3-phosphoglycerate</text>
        <dbReference type="Rhea" id="RHEA:15901"/>
        <dbReference type="ChEBI" id="CHEBI:58272"/>
        <dbReference type="ChEBI" id="CHEBI:58289"/>
        <dbReference type="EC" id="5.4.2.12"/>
    </reaction>
</comment>
<sequence length="406" mass="43570">MDLHELTRQLNTKNDSKIVMYVGDGLGGLPQHPGGKTELETAQTPNLDKLATEGISGGSLPVAHGISPGSGPGHLGLFGYDPLKYLIGRGALEATGIGFELKEGDVAIRANFCTVDDAGNITDRRAGRLPTEESAPLAVKLREVSIPNVEIFVEPVKEHRFVLVLRGTGVNEGKLNGNVHDTDPQATGVPPLAAQAAEPDSKVTAEICDEFVKQARVLLAGQPKANCCTLRGVASKPSLPSYEEVYGLRAAAIAVYPMYKGLAQLVGMDILGEAKTLDEQMQVLKENWDAYDFFFIHFKYTDSTGEDGDFDAKVKRTEDYDAAVPQIMELGPDVFIATGDHSTPAMLASHSWHPVPTLLWAKNCRPDGCDSFGEDQCLRGGLGQFEAKHLMTLALANAGRLAKFGA</sequence>
<dbReference type="InterPro" id="IPR006124">
    <property type="entry name" value="Metalloenzyme"/>
</dbReference>
<keyword evidence="8" id="KW-1185">Reference proteome</keyword>
<dbReference type="NCBIfam" id="NF003160">
    <property type="entry name" value="PRK04135.1"/>
    <property type="match status" value="1"/>
</dbReference>
<evidence type="ECO:0000256" key="4">
    <source>
        <dbReference type="ARBA" id="ARBA00005524"/>
    </source>
</evidence>
<evidence type="ECO:0000259" key="6">
    <source>
        <dbReference type="Pfam" id="PF01676"/>
    </source>
</evidence>
<comment type="function">
    <text evidence="2">Catalyzes the interconversion of 2-phosphoglycerate and 3-phosphoglycerate.</text>
</comment>
<comment type="similarity">
    <text evidence="4">Belongs to the BPG-independent phosphoglycerate mutase family. A-PGAM subfamily.</text>
</comment>
<dbReference type="GO" id="GO:0004619">
    <property type="term" value="F:phosphoglycerate mutase activity"/>
    <property type="evidence" value="ECO:0007669"/>
    <property type="project" value="UniProtKB-EC"/>
</dbReference>
<dbReference type="SUPFAM" id="SSF53649">
    <property type="entry name" value="Alkaline phosphatase-like"/>
    <property type="match status" value="1"/>
</dbReference>
<dbReference type="PIRSF" id="PIRSF006392">
    <property type="entry name" value="IPGAM_arch"/>
    <property type="match status" value="1"/>
</dbReference>
<dbReference type="RefSeq" id="WP_145063114.1">
    <property type="nucleotide sequence ID" value="NZ_CP036263.1"/>
</dbReference>
<dbReference type="Pfam" id="PF10143">
    <property type="entry name" value="PhosphMutase"/>
    <property type="match status" value="1"/>
</dbReference>
<evidence type="ECO:0000313" key="8">
    <source>
        <dbReference type="Proteomes" id="UP000319852"/>
    </source>
</evidence>
<dbReference type="NCBIfam" id="TIGR00306">
    <property type="entry name" value="apgM"/>
    <property type="match status" value="1"/>
</dbReference>
<dbReference type="KEGG" id="amob:HG15A2_44800"/>
<dbReference type="GO" id="GO:0006096">
    <property type="term" value="P:glycolytic process"/>
    <property type="evidence" value="ECO:0007669"/>
    <property type="project" value="UniProtKB-KW"/>
</dbReference>
<reference evidence="7 8" key="1">
    <citation type="submission" date="2019-02" db="EMBL/GenBank/DDBJ databases">
        <title>Deep-cultivation of Planctomycetes and their phenomic and genomic characterization uncovers novel biology.</title>
        <authorList>
            <person name="Wiegand S."/>
            <person name="Jogler M."/>
            <person name="Boedeker C."/>
            <person name="Pinto D."/>
            <person name="Vollmers J."/>
            <person name="Rivas-Marin E."/>
            <person name="Kohn T."/>
            <person name="Peeters S.H."/>
            <person name="Heuer A."/>
            <person name="Rast P."/>
            <person name="Oberbeckmann S."/>
            <person name="Bunk B."/>
            <person name="Jeske O."/>
            <person name="Meyerdierks A."/>
            <person name="Storesund J.E."/>
            <person name="Kallscheuer N."/>
            <person name="Luecker S."/>
            <person name="Lage O.M."/>
            <person name="Pohl T."/>
            <person name="Merkel B.J."/>
            <person name="Hornburger P."/>
            <person name="Mueller R.-W."/>
            <person name="Bruemmer F."/>
            <person name="Labrenz M."/>
            <person name="Spormann A.M."/>
            <person name="Op den Camp H."/>
            <person name="Overmann J."/>
            <person name="Amann R."/>
            <person name="Jetten M.S.M."/>
            <person name="Mascher T."/>
            <person name="Medema M.H."/>
            <person name="Devos D.P."/>
            <person name="Kaster A.-K."/>
            <person name="Ovreas L."/>
            <person name="Rohde M."/>
            <person name="Galperin M.Y."/>
            <person name="Jogler C."/>
        </authorList>
    </citation>
    <scope>NUCLEOTIDE SEQUENCE [LARGE SCALE GENOMIC DNA]</scope>
    <source>
        <strain evidence="7 8">HG15A2</strain>
    </source>
</reference>
<evidence type="ECO:0000313" key="7">
    <source>
        <dbReference type="EMBL" id="QDT01138.1"/>
    </source>
</evidence>
<evidence type="ECO:0000256" key="5">
    <source>
        <dbReference type="ARBA" id="ARBA00023152"/>
    </source>
</evidence>
<dbReference type="EMBL" id="CP036263">
    <property type="protein sequence ID" value="QDT01138.1"/>
    <property type="molecule type" value="Genomic_DNA"/>
</dbReference>
<dbReference type="Proteomes" id="UP000319852">
    <property type="component" value="Chromosome"/>
</dbReference>
<dbReference type="Pfam" id="PF01676">
    <property type="entry name" value="Metalloenzyme"/>
    <property type="match status" value="1"/>
</dbReference>
<comment type="pathway">
    <text evidence="3">Carbohydrate degradation.</text>
</comment>
<gene>
    <name evidence="7" type="ORF">HG15A2_44800</name>
</gene>
<dbReference type="InterPro" id="IPR004456">
    <property type="entry name" value="Pglycerate_mutase_ApgM"/>
</dbReference>
<dbReference type="PANTHER" id="PTHR31209">
    <property type="entry name" value="COFACTOR-INDEPENDENT PHOSPHOGLYCERATE MUTASE"/>
    <property type="match status" value="1"/>
</dbReference>
<evidence type="ECO:0000256" key="1">
    <source>
        <dbReference type="ARBA" id="ARBA00000370"/>
    </source>
</evidence>
<protein>
    <submittedName>
        <fullName evidence="7">Cofactor-independent phosphoglycerate mutase</fullName>
    </submittedName>
</protein>
<dbReference type="AlphaFoldDB" id="A0A517N2A8"/>
<dbReference type="GO" id="GO:0046872">
    <property type="term" value="F:metal ion binding"/>
    <property type="evidence" value="ECO:0007669"/>
    <property type="project" value="InterPro"/>
</dbReference>
<dbReference type="PANTHER" id="PTHR31209:SF0">
    <property type="entry name" value="METALLOENZYME DOMAIN-CONTAINING PROTEIN"/>
    <property type="match status" value="1"/>
</dbReference>
<proteinExistence type="inferred from homology"/>
<dbReference type="Gene3D" id="3.40.720.10">
    <property type="entry name" value="Alkaline Phosphatase, subunit A"/>
    <property type="match status" value="2"/>
</dbReference>
<accession>A0A517N2A8</accession>
<organism evidence="7 8">
    <name type="scientific">Adhaeretor mobilis</name>
    <dbReference type="NCBI Taxonomy" id="1930276"/>
    <lineage>
        <taxon>Bacteria</taxon>
        <taxon>Pseudomonadati</taxon>
        <taxon>Planctomycetota</taxon>
        <taxon>Planctomycetia</taxon>
        <taxon>Pirellulales</taxon>
        <taxon>Lacipirellulaceae</taxon>
        <taxon>Adhaeretor</taxon>
    </lineage>
</organism>
<evidence type="ECO:0000256" key="3">
    <source>
        <dbReference type="ARBA" id="ARBA00004921"/>
    </source>
</evidence>
<dbReference type="InterPro" id="IPR017850">
    <property type="entry name" value="Alkaline_phosphatase_core_sf"/>
</dbReference>
<dbReference type="CDD" id="cd16011">
    <property type="entry name" value="iPGM_like"/>
    <property type="match status" value="1"/>
</dbReference>
<keyword evidence="5" id="KW-0324">Glycolysis</keyword>